<comment type="caution">
    <text evidence="2">The sequence shown here is derived from an EMBL/GenBank/DDBJ whole genome shotgun (WGS) entry which is preliminary data.</text>
</comment>
<evidence type="ECO:0000259" key="1">
    <source>
        <dbReference type="PROSITE" id="PS51459"/>
    </source>
</evidence>
<dbReference type="EMBL" id="JAKEVY010000003">
    <property type="protein sequence ID" value="MCF1715403.1"/>
    <property type="molecule type" value="Genomic_DNA"/>
</dbReference>
<evidence type="ECO:0000313" key="3">
    <source>
        <dbReference type="Proteomes" id="UP001200145"/>
    </source>
</evidence>
<organism evidence="2 3">
    <name type="scientific">Flavihumibacter fluminis</name>
    <dbReference type="NCBI Taxonomy" id="2909236"/>
    <lineage>
        <taxon>Bacteria</taxon>
        <taxon>Pseudomonadati</taxon>
        <taxon>Bacteroidota</taxon>
        <taxon>Chitinophagia</taxon>
        <taxon>Chitinophagales</taxon>
        <taxon>Chitinophagaceae</taxon>
        <taxon>Flavihumibacter</taxon>
    </lineage>
</organism>
<dbReference type="InterPro" id="IPR040198">
    <property type="entry name" value="Fido_containing"/>
</dbReference>
<dbReference type="PROSITE" id="PS51459">
    <property type="entry name" value="FIDO"/>
    <property type="match status" value="1"/>
</dbReference>
<dbReference type="RefSeq" id="WP_234866356.1">
    <property type="nucleotide sequence ID" value="NZ_JAKEVY010000003.1"/>
</dbReference>
<proteinExistence type="predicted"/>
<dbReference type="PANTHER" id="PTHR13504:SF33">
    <property type="entry name" value="FIC FAMILY PROTEIN"/>
    <property type="match status" value="1"/>
</dbReference>
<name>A0ABS9BK75_9BACT</name>
<dbReference type="Gene3D" id="1.10.3290.10">
    <property type="entry name" value="Fido-like domain"/>
    <property type="match status" value="1"/>
</dbReference>
<dbReference type="InterPro" id="IPR036597">
    <property type="entry name" value="Fido-like_dom_sf"/>
</dbReference>
<evidence type="ECO:0000313" key="2">
    <source>
        <dbReference type="EMBL" id="MCF1715403.1"/>
    </source>
</evidence>
<keyword evidence="3" id="KW-1185">Reference proteome</keyword>
<gene>
    <name evidence="2" type="ORF">L0U88_12270</name>
</gene>
<dbReference type="InterPro" id="IPR036388">
    <property type="entry name" value="WH-like_DNA-bd_sf"/>
</dbReference>
<dbReference type="Proteomes" id="UP001200145">
    <property type="component" value="Unassembled WGS sequence"/>
</dbReference>
<dbReference type="PANTHER" id="PTHR13504">
    <property type="entry name" value="FIDO DOMAIN-CONTAINING PROTEIN DDB_G0283145"/>
    <property type="match status" value="1"/>
</dbReference>
<sequence length="273" mass="31174">MDIAGLVPSDRHVDGVVEMLLDATQHYQQPLAADRLFGWHSALFPSSRRGMRKADPMQVVSGAMGKEKIHFEAPDTDRLEEEMRQFISWFNEDTYMDPIIKAAIAHLRFVTVHPFDYGNGRIARAIADMQLARADESAQRFYSMSAQIRKERKEYYEILESTQKGSMNITNWLDWFLQCLDRALEASSETLASVLKKASFWEKHATTSLNQRQRLMLNKLLDGFEGKLNTSKWAKITKTSSDTALRDIQGLVAKGILEKEVGGRRSTSYCLME</sequence>
<dbReference type="Pfam" id="PF02661">
    <property type="entry name" value="Fic"/>
    <property type="match status" value="1"/>
</dbReference>
<reference evidence="2 3" key="1">
    <citation type="submission" date="2022-01" db="EMBL/GenBank/DDBJ databases">
        <title>Flavihumibacter sp. nov., isolated from sediment of a river.</title>
        <authorList>
            <person name="Liu H."/>
        </authorList>
    </citation>
    <scope>NUCLEOTIDE SEQUENCE [LARGE SCALE GENOMIC DNA]</scope>
    <source>
        <strain evidence="2 3">RY-1</strain>
    </source>
</reference>
<feature type="domain" description="Fido" evidence="1">
    <location>
        <begin position="31"/>
        <end position="178"/>
    </location>
</feature>
<protein>
    <submittedName>
        <fullName evidence="2">Fic family protein</fullName>
    </submittedName>
</protein>
<dbReference type="Gene3D" id="1.10.10.10">
    <property type="entry name" value="Winged helix-like DNA-binding domain superfamily/Winged helix DNA-binding domain"/>
    <property type="match status" value="1"/>
</dbReference>
<dbReference type="SUPFAM" id="SSF140931">
    <property type="entry name" value="Fic-like"/>
    <property type="match status" value="1"/>
</dbReference>
<dbReference type="InterPro" id="IPR003812">
    <property type="entry name" value="Fido"/>
</dbReference>
<accession>A0ABS9BK75</accession>